<organism evidence="1 2">
    <name type="scientific">Anditalea andensis</name>
    <dbReference type="NCBI Taxonomy" id="1048983"/>
    <lineage>
        <taxon>Bacteria</taxon>
        <taxon>Pseudomonadati</taxon>
        <taxon>Bacteroidota</taxon>
        <taxon>Cytophagia</taxon>
        <taxon>Cytophagales</taxon>
        <taxon>Cytophagaceae</taxon>
        <taxon>Anditalea</taxon>
    </lineage>
</organism>
<evidence type="ECO:0000313" key="1">
    <source>
        <dbReference type="EMBL" id="KEO73043.1"/>
    </source>
</evidence>
<keyword evidence="2" id="KW-1185">Reference proteome</keyword>
<sequence>MINKCLKIIAWVLGIFLLFILAVLAPIDNSDFREKEYYKTTVESITDLQLQGASTDLWIAGWSTSNITPDQPVSLVGYRPRGDYEFVQDSSYVKSLLIGNSRHTVAILNYELLIIHPYMAGRIKEAISKEGLPIDQVIFTATHTHSGLGGYIPGIMGKVAFGGYDEKIMSLFTRQTVSGLKQALANMDTVSITYHKTAVPAGVANRLIENGPKDPYIRQLILETKANRKATLYTYSAHATGLHSQYMGLSGDYPFYLNKALKEKGYEFSLFASGAVGSQRPVVDGREIKDIQEYAYHLENSLTETLPEHIDTLAGSLHFGSVKMELPSPHYRISDHIRLRPWIFHWLFGDTGGHIDLLLLGNTLFLTSSGEVSGEFYKTWDDLADSLDLNLIITTFNGGYIGYVTPDNYYHMKHHEVRDTHWFGPQVGRYNQEIINLMIVKASEAL</sequence>
<gene>
    <name evidence="1" type="ORF">EL17_15640</name>
</gene>
<comment type="caution">
    <text evidence="1">The sequence shown here is derived from an EMBL/GenBank/DDBJ whole genome shotgun (WGS) entry which is preliminary data.</text>
</comment>
<dbReference type="OrthoDB" id="926204at2"/>
<name>A0A074KZK0_9BACT</name>
<proteinExistence type="predicted"/>
<dbReference type="AlphaFoldDB" id="A0A074KZK0"/>
<accession>A0A074KZK0</accession>
<dbReference type="STRING" id="1048983.EL17_15640"/>
<protein>
    <submittedName>
        <fullName evidence="1">Neutral/alkaline non-lysosomal ceramidase</fullName>
    </submittedName>
</protein>
<reference evidence="1 2" key="1">
    <citation type="submission" date="2014-04" db="EMBL/GenBank/DDBJ databases">
        <title>Characterization and application of a salt tolerant electro-active bacterium.</title>
        <authorList>
            <person name="Yang L."/>
            <person name="Wei S."/>
            <person name="Tay Q.X.M."/>
        </authorList>
    </citation>
    <scope>NUCLEOTIDE SEQUENCE [LARGE SCALE GENOMIC DNA]</scope>
    <source>
        <strain evidence="1 2">LY1</strain>
    </source>
</reference>
<dbReference type="EMBL" id="JMIH01000023">
    <property type="protein sequence ID" value="KEO73043.1"/>
    <property type="molecule type" value="Genomic_DNA"/>
</dbReference>
<dbReference type="RefSeq" id="WP_035076275.1">
    <property type="nucleotide sequence ID" value="NZ_JMIH01000023.1"/>
</dbReference>
<dbReference type="eggNOG" id="COG3356">
    <property type="taxonomic scope" value="Bacteria"/>
</dbReference>
<dbReference type="Proteomes" id="UP000027821">
    <property type="component" value="Unassembled WGS sequence"/>
</dbReference>
<evidence type="ECO:0000313" key="2">
    <source>
        <dbReference type="Proteomes" id="UP000027821"/>
    </source>
</evidence>